<keyword evidence="4" id="KW-1185">Reference proteome</keyword>
<dbReference type="Proteomes" id="UP000575985">
    <property type="component" value="Unassembled WGS sequence"/>
</dbReference>
<accession>A0A853BPV1</accession>
<gene>
    <name evidence="3" type="ORF">HNR12_002818</name>
</gene>
<comment type="caution">
    <text evidence="3">The sequence shown here is derived from an EMBL/GenBank/DDBJ whole genome shotgun (WGS) entry which is preliminary data.</text>
</comment>
<dbReference type="AlphaFoldDB" id="A0A853BPV1"/>
<organism evidence="3 4">
    <name type="scientific">Streptomonospora nanhaiensis</name>
    <dbReference type="NCBI Taxonomy" id="1323731"/>
    <lineage>
        <taxon>Bacteria</taxon>
        <taxon>Bacillati</taxon>
        <taxon>Actinomycetota</taxon>
        <taxon>Actinomycetes</taxon>
        <taxon>Streptosporangiales</taxon>
        <taxon>Nocardiopsidaceae</taxon>
        <taxon>Streptomonospora</taxon>
    </lineage>
</organism>
<name>A0A853BPV1_9ACTN</name>
<feature type="region of interest" description="Disordered" evidence="2">
    <location>
        <begin position="116"/>
        <end position="138"/>
    </location>
</feature>
<dbReference type="EMBL" id="JACCFO010000001">
    <property type="protein sequence ID" value="NYI96541.1"/>
    <property type="molecule type" value="Genomic_DNA"/>
</dbReference>
<proteinExistence type="predicted"/>
<feature type="coiled-coil region" evidence="1">
    <location>
        <begin position="39"/>
        <end position="66"/>
    </location>
</feature>
<keyword evidence="1" id="KW-0175">Coiled coil</keyword>
<evidence type="ECO:0000256" key="2">
    <source>
        <dbReference type="SAM" id="MobiDB-lite"/>
    </source>
</evidence>
<dbReference type="RefSeq" id="WP_179767886.1">
    <property type="nucleotide sequence ID" value="NZ_JACCFO010000001.1"/>
</dbReference>
<protein>
    <submittedName>
        <fullName evidence="3">Uncharacterized protein</fullName>
    </submittedName>
</protein>
<evidence type="ECO:0000313" key="4">
    <source>
        <dbReference type="Proteomes" id="UP000575985"/>
    </source>
</evidence>
<evidence type="ECO:0000313" key="3">
    <source>
        <dbReference type="EMBL" id="NYI96541.1"/>
    </source>
</evidence>
<feature type="compositionally biased region" description="Gly residues" evidence="2">
    <location>
        <begin position="117"/>
        <end position="131"/>
    </location>
</feature>
<sequence length="138" mass="14539">MQILVYALTVLAAGVLVARAAMVVYMRGKGVYPSGIRGVKALADRAEELQDRRDRLVLAESALTERRLMLDNLLDLAAKARPLTEAEDAEELERLRARAAVYDSRFAELRTTIADGLGSGAAGGGGTGGAGSAAPDRP</sequence>
<evidence type="ECO:0000256" key="1">
    <source>
        <dbReference type="SAM" id="Coils"/>
    </source>
</evidence>
<reference evidence="3 4" key="1">
    <citation type="submission" date="2020-07" db="EMBL/GenBank/DDBJ databases">
        <title>Sequencing the genomes of 1000 actinobacteria strains.</title>
        <authorList>
            <person name="Klenk H.-P."/>
        </authorList>
    </citation>
    <scope>NUCLEOTIDE SEQUENCE [LARGE SCALE GENOMIC DNA]</scope>
    <source>
        <strain evidence="3 4">DSM 45927</strain>
    </source>
</reference>